<feature type="transmembrane region" description="Helical" evidence="6">
    <location>
        <begin position="276"/>
        <end position="301"/>
    </location>
</feature>
<protein>
    <submittedName>
        <fullName evidence="7">APC family permease</fullName>
    </submittedName>
</protein>
<name>A0ABZ2MDX0_9MICO</name>
<keyword evidence="4 6" id="KW-1133">Transmembrane helix</keyword>
<proteinExistence type="predicted"/>
<keyword evidence="5 6" id="KW-0472">Membrane</keyword>
<dbReference type="Gene3D" id="1.20.1740.10">
    <property type="entry name" value="Amino acid/polyamine transporter I"/>
    <property type="match status" value="1"/>
</dbReference>
<organism evidence="7 8">
    <name type="scientific">Janibacter alittae</name>
    <dbReference type="NCBI Taxonomy" id="3115209"/>
    <lineage>
        <taxon>Bacteria</taxon>
        <taxon>Bacillati</taxon>
        <taxon>Actinomycetota</taxon>
        <taxon>Actinomycetes</taxon>
        <taxon>Micrococcales</taxon>
        <taxon>Intrasporangiaceae</taxon>
        <taxon>Janibacter</taxon>
    </lineage>
</organism>
<dbReference type="Proteomes" id="UP001382727">
    <property type="component" value="Chromosome"/>
</dbReference>
<dbReference type="PANTHER" id="PTHR42770:SF7">
    <property type="entry name" value="MEMBRANE PROTEIN"/>
    <property type="match status" value="1"/>
</dbReference>
<feature type="transmembrane region" description="Helical" evidence="6">
    <location>
        <begin position="18"/>
        <end position="42"/>
    </location>
</feature>
<feature type="transmembrane region" description="Helical" evidence="6">
    <location>
        <begin position="229"/>
        <end position="256"/>
    </location>
</feature>
<evidence type="ECO:0000313" key="7">
    <source>
        <dbReference type="EMBL" id="WXB75223.1"/>
    </source>
</evidence>
<dbReference type="InterPro" id="IPR050367">
    <property type="entry name" value="APC_superfamily"/>
</dbReference>
<dbReference type="InterPro" id="IPR006311">
    <property type="entry name" value="TAT_signal"/>
</dbReference>
<gene>
    <name evidence="7" type="ORF">V1351_09635</name>
</gene>
<accession>A0ABZ2MDX0</accession>
<feature type="transmembrane region" description="Helical" evidence="6">
    <location>
        <begin position="89"/>
        <end position="113"/>
    </location>
</feature>
<evidence type="ECO:0000256" key="5">
    <source>
        <dbReference type="ARBA" id="ARBA00023136"/>
    </source>
</evidence>
<evidence type="ECO:0000256" key="4">
    <source>
        <dbReference type="ARBA" id="ARBA00022989"/>
    </source>
</evidence>
<feature type="transmembrane region" description="Helical" evidence="6">
    <location>
        <begin position="380"/>
        <end position="413"/>
    </location>
</feature>
<evidence type="ECO:0000313" key="8">
    <source>
        <dbReference type="Proteomes" id="UP001382727"/>
    </source>
</evidence>
<evidence type="ECO:0000256" key="6">
    <source>
        <dbReference type="SAM" id="Phobius"/>
    </source>
</evidence>
<feature type="transmembrane region" description="Helical" evidence="6">
    <location>
        <begin position="150"/>
        <end position="171"/>
    </location>
</feature>
<evidence type="ECO:0000256" key="2">
    <source>
        <dbReference type="ARBA" id="ARBA00022475"/>
    </source>
</evidence>
<dbReference type="RefSeq" id="WP_338747936.1">
    <property type="nucleotide sequence ID" value="NZ_CP144913.1"/>
</dbReference>
<feature type="transmembrane region" description="Helical" evidence="6">
    <location>
        <begin position="329"/>
        <end position="360"/>
    </location>
</feature>
<feature type="transmembrane region" description="Helical" evidence="6">
    <location>
        <begin position="119"/>
        <end position="138"/>
    </location>
</feature>
<dbReference type="PROSITE" id="PS51318">
    <property type="entry name" value="TAT"/>
    <property type="match status" value="1"/>
</dbReference>
<comment type="subcellular location">
    <subcellularLocation>
        <location evidence="1">Cell membrane</location>
        <topology evidence="1">Multi-pass membrane protein</topology>
    </subcellularLocation>
</comment>
<keyword evidence="2" id="KW-1003">Cell membrane</keyword>
<keyword evidence="8" id="KW-1185">Reference proteome</keyword>
<feature type="transmembrane region" description="Helical" evidence="6">
    <location>
        <begin position="191"/>
        <end position="209"/>
    </location>
</feature>
<sequence>MTNSSGAPTRPLDRRQGLWYAVALGLAAMIGAGLFSTFAPAAASAGRWLVLAVVIAAGVAGVNAHSVARLTARYPDSGGAYVYGRERLGLAWGHLAGWAIVVGTIAACAAMAMTLAVHVWPGFAKPIAVLAVVAVLALNVQGVHRSARMAFGIVALVVTLVVVFGIVMLLAPAVTVDTPPPAVPGSGSPPGVIRGAGFMFFAFVGYAQVATLGEQITDPRRTIPRAIGIALAIVLALYALVAVALTNSLGAGWVAAREAPLAEAAEISAWPWLGPALRVAAVLAAGGALLALVLGASRALLAMARDRHLPPALAVVDGPHGTPRRAEAVIAALVIVLIVLIDLRGAIGLSSFLVLTYYAIANASAWTLERRPSAKIVPTLGLVACVVVALLLPWQSVVAGVVILAVGAFVGWARYTTREGRDA</sequence>
<evidence type="ECO:0000256" key="1">
    <source>
        <dbReference type="ARBA" id="ARBA00004651"/>
    </source>
</evidence>
<feature type="transmembrane region" description="Helical" evidence="6">
    <location>
        <begin position="48"/>
        <end position="68"/>
    </location>
</feature>
<dbReference type="EMBL" id="CP144913">
    <property type="protein sequence ID" value="WXB75223.1"/>
    <property type="molecule type" value="Genomic_DNA"/>
</dbReference>
<dbReference type="InterPro" id="IPR002293">
    <property type="entry name" value="AA/rel_permease1"/>
</dbReference>
<evidence type="ECO:0000256" key="3">
    <source>
        <dbReference type="ARBA" id="ARBA00022692"/>
    </source>
</evidence>
<dbReference type="PIRSF" id="PIRSF006060">
    <property type="entry name" value="AA_transporter"/>
    <property type="match status" value="1"/>
</dbReference>
<dbReference type="PANTHER" id="PTHR42770">
    <property type="entry name" value="AMINO ACID TRANSPORTER-RELATED"/>
    <property type="match status" value="1"/>
</dbReference>
<reference evidence="7 8" key="1">
    <citation type="submission" date="2024-02" db="EMBL/GenBank/DDBJ databases">
        <title>Janibacter sp. nov., isolated from gut of marine sandworm.</title>
        <authorList>
            <person name="Kim B."/>
            <person name="Jun M.O."/>
            <person name="Shin N.-R."/>
        </authorList>
    </citation>
    <scope>NUCLEOTIDE SEQUENCE [LARGE SCALE GENOMIC DNA]</scope>
    <source>
        <strain evidence="7 8">A1S7</strain>
    </source>
</reference>
<keyword evidence="3 6" id="KW-0812">Transmembrane</keyword>
<dbReference type="Pfam" id="PF13520">
    <property type="entry name" value="AA_permease_2"/>
    <property type="match status" value="1"/>
</dbReference>